<reference evidence="2" key="2">
    <citation type="submission" date="2016-06" db="EMBL/GenBank/DDBJ databases">
        <title>The genome of a short-lived fish provides insights into sex chromosome evolution and the genetic control of aging.</title>
        <authorList>
            <person name="Reichwald K."/>
            <person name="Felder M."/>
            <person name="Petzold A."/>
            <person name="Koch P."/>
            <person name="Groth M."/>
            <person name="Platzer M."/>
        </authorList>
    </citation>
    <scope>NUCLEOTIDE SEQUENCE</scope>
    <source>
        <tissue evidence="2">Brain</tissue>
    </source>
</reference>
<sequence length="135" mass="14589">MHRTAEPVSTLSVNQSHTPAAAAAAVSAAGSANLPTMTSTTSTSTPKTWRPKSEPTRTEHGTASPPDQRKTARITRLTPTPSVMCGESMPNHGPLMERRKTLCRIIVALFLCRVPFANVKPTANRVRANVLMPRF</sequence>
<dbReference type="AlphaFoldDB" id="A0A1A8QGJ6"/>
<name>A0A1A8QGJ6_9TELE</name>
<evidence type="ECO:0000256" key="1">
    <source>
        <dbReference type="SAM" id="MobiDB-lite"/>
    </source>
</evidence>
<protein>
    <submittedName>
        <fullName evidence="2">DnaJ (Hsp40) homolog, subfamily C, member 5 gamma a</fullName>
    </submittedName>
</protein>
<gene>
    <name evidence="2" type="primary">DNAJC5GA</name>
</gene>
<proteinExistence type="predicted"/>
<feature type="compositionally biased region" description="Polar residues" evidence="1">
    <location>
        <begin position="7"/>
        <end position="18"/>
    </location>
</feature>
<reference evidence="2" key="1">
    <citation type="submission" date="2016-05" db="EMBL/GenBank/DDBJ databases">
        <authorList>
            <person name="Lavstsen T."/>
            <person name="Jespersen J.S."/>
        </authorList>
    </citation>
    <scope>NUCLEOTIDE SEQUENCE</scope>
    <source>
        <tissue evidence="2">Brain</tissue>
    </source>
</reference>
<organism evidence="2">
    <name type="scientific">Nothobranchius pienaari</name>
    <dbReference type="NCBI Taxonomy" id="704102"/>
    <lineage>
        <taxon>Eukaryota</taxon>
        <taxon>Metazoa</taxon>
        <taxon>Chordata</taxon>
        <taxon>Craniata</taxon>
        <taxon>Vertebrata</taxon>
        <taxon>Euteleostomi</taxon>
        <taxon>Actinopterygii</taxon>
        <taxon>Neopterygii</taxon>
        <taxon>Teleostei</taxon>
        <taxon>Neoteleostei</taxon>
        <taxon>Acanthomorphata</taxon>
        <taxon>Ovalentaria</taxon>
        <taxon>Atherinomorphae</taxon>
        <taxon>Cyprinodontiformes</taxon>
        <taxon>Nothobranchiidae</taxon>
        <taxon>Nothobranchius</taxon>
    </lineage>
</organism>
<feature type="region of interest" description="Disordered" evidence="1">
    <location>
        <begin position="1"/>
        <end position="92"/>
    </location>
</feature>
<feature type="compositionally biased region" description="Basic and acidic residues" evidence="1">
    <location>
        <begin position="51"/>
        <end position="60"/>
    </location>
</feature>
<accession>A0A1A8QGJ6</accession>
<evidence type="ECO:0000313" key="2">
    <source>
        <dbReference type="EMBL" id="SBR92448.1"/>
    </source>
</evidence>
<feature type="compositionally biased region" description="Low complexity" evidence="1">
    <location>
        <begin position="20"/>
        <end position="45"/>
    </location>
</feature>
<dbReference type="EMBL" id="HAEG01012472">
    <property type="protein sequence ID" value="SBR92448.1"/>
    <property type="molecule type" value="Transcribed_RNA"/>
</dbReference>